<dbReference type="EMBL" id="GAMC01006459">
    <property type="protein sequence ID" value="JAC00097.1"/>
    <property type="molecule type" value="mRNA"/>
</dbReference>
<accession>W8C9P3</accession>
<protein>
    <submittedName>
        <fullName evidence="4">UPF0160 protein MYG1, mitochondrial</fullName>
    </submittedName>
</protein>
<keyword evidence="2" id="KW-0344">Guanine-nucleotide releasing factor</keyword>
<evidence type="ECO:0000256" key="2">
    <source>
        <dbReference type="PROSITE-ProRule" id="PRU00135"/>
    </source>
</evidence>
<dbReference type="PANTHER" id="PTHR11215:SF1">
    <property type="entry name" value="MYG1 EXONUCLEASE"/>
    <property type="match status" value="1"/>
</dbReference>
<proteinExistence type="evidence at transcript level"/>
<organism evidence="4">
    <name type="scientific">Ceratitis capitata</name>
    <name type="common">Mediterranean fruit fly</name>
    <name type="synonym">Tephritis capitata</name>
    <dbReference type="NCBI Taxonomy" id="7213"/>
    <lineage>
        <taxon>Eukaryota</taxon>
        <taxon>Metazoa</taxon>
        <taxon>Ecdysozoa</taxon>
        <taxon>Arthropoda</taxon>
        <taxon>Hexapoda</taxon>
        <taxon>Insecta</taxon>
        <taxon>Pterygota</taxon>
        <taxon>Neoptera</taxon>
        <taxon>Endopterygota</taxon>
        <taxon>Diptera</taxon>
        <taxon>Brachycera</taxon>
        <taxon>Muscomorpha</taxon>
        <taxon>Tephritoidea</taxon>
        <taxon>Tephritidae</taxon>
        <taxon>Ceratitis</taxon>
        <taxon>Ceratitis</taxon>
    </lineage>
</organism>
<dbReference type="OrthoDB" id="10265310at2759"/>
<name>W8C9P3_CERCA</name>
<comment type="similarity">
    <text evidence="1">Belongs to the MYG1 family.</text>
</comment>
<dbReference type="InterPro" id="IPR003226">
    <property type="entry name" value="MYG1_exonuclease"/>
</dbReference>
<evidence type="ECO:0000259" key="3">
    <source>
        <dbReference type="PROSITE" id="PS50212"/>
    </source>
</evidence>
<reference evidence="4" key="2">
    <citation type="journal article" date="2014" name="BMC Genomics">
        <title>A genomic perspective to assessing quality of mass-reared SIT flies used in Mediterranean fruit fly (Ceratitis capitata) eradication in California.</title>
        <authorList>
            <person name="Calla B."/>
            <person name="Hall B."/>
            <person name="Hou S."/>
            <person name="Geib S.M."/>
        </authorList>
    </citation>
    <scope>NUCLEOTIDE SEQUENCE</scope>
</reference>
<dbReference type="InterPro" id="IPR000651">
    <property type="entry name" value="Ras-like_Gua-exchang_fac_N"/>
</dbReference>
<dbReference type="GO" id="GO:0005737">
    <property type="term" value="C:cytoplasm"/>
    <property type="evidence" value="ECO:0007669"/>
    <property type="project" value="TreeGrafter"/>
</dbReference>
<dbReference type="PANTHER" id="PTHR11215">
    <property type="entry name" value="METAL DEPENDENT HYDROLASE - RELATED"/>
    <property type="match status" value="1"/>
</dbReference>
<dbReference type="PROSITE" id="PS50212">
    <property type="entry name" value="RASGEF_NTER"/>
    <property type="match status" value="1"/>
</dbReference>
<evidence type="ECO:0000313" key="4">
    <source>
        <dbReference type="EMBL" id="JAC00095.1"/>
    </source>
</evidence>
<evidence type="ECO:0000256" key="1">
    <source>
        <dbReference type="ARBA" id="ARBA00010105"/>
    </source>
</evidence>
<gene>
    <name evidence="4" type="primary">MYG1</name>
</gene>
<dbReference type="EMBL" id="GAMC01006461">
    <property type="protein sequence ID" value="JAC00095.1"/>
    <property type="molecule type" value="mRNA"/>
</dbReference>
<dbReference type="GO" id="GO:0005634">
    <property type="term" value="C:nucleus"/>
    <property type="evidence" value="ECO:0007669"/>
    <property type="project" value="TreeGrafter"/>
</dbReference>
<dbReference type="AlphaFoldDB" id="W8C9P3"/>
<dbReference type="Pfam" id="PF03690">
    <property type="entry name" value="MYG1_exonuc"/>
    <property type="match status" value="1"/>
</dbReference>
<dbReference type="GO" id="GO:0005085">
    <property type="term" value="F:guanyl-nucleotide exchange factor activity"/>
    <property type="evidence" value="ECO:0007669"/>
    <property type="project" value="UniProtKB-KW"/>
</dbReference>
<feature type="domain" description="N-terminal Ras-GEF" evidence="3">
    <location>
        <begin position="147"/>
        <end position="276"/>
    </location>
</feature>
<sequence>MSTNYFTCRIFPFATRICLKAPQLLVHISAPCIFKTMCSNSDEILTTNLSKRLRSEVPVIGTHSGTFHCDEVLACFMLKQLPEYKNASIFRSRDDKLLHENCDIIVDVGGEFNHQQKLYDHHQRNFSETLSSLRPELGDQFQIKLSSAGLVYAHYGERVIENILEKKGMSLSAENIKLSFIQIYRNFVSEIDAIDNGVPMYENEDEPLYKISTHLSSRVHRINPSWEDEQGPEVEQKRFEIALELVGKEFTDNVLDMAGSWIKAREYVRKSLKEAKSIYETGEILLLERFCPWKSHLSDLEKEYGVEGIPKLVIFSEKEQSWRVAGVPISPTSFLGRKFLPEPWRGLRDEKLSKMANIPDLIFVHSTGFIGGAKTKEAALEMAIKSVQWKV</sequence>
<reference evidence="4" key="1">
    <citation type="submission" date="2013-07" db="EMBL/GenBank/DDBJ databases">
        <authorList>
            <person name="Geib S."/>
        </authorList>
    </citation>
    <scope>NUCLEOTIDE SEQUENCE</scope>
</reference>